<keyword evidence="2" id="KW-1185">Reference proteome</keyword>
<reference evidence="1 2" key="1">
    <citation type="submission" date="2015-04" db="EMBL/GenBank/DDBJ databases">
        <authorList>
            <person name="Schouten J.T."/>
            <person name="Crockett J.T."/>
            <person name="Hodson T.S."/>
            <person name="Hyde J.R."/>
            <person name="Smith T.A."/>
            <person name="Merrill B.D."/>
            <person name="Crook M.B."/>
            <person name="Griffitts J.S."/>
            <person name="Burnett S.H."/>
            <person name="Grose J.H."/>
            <person name="Breakwell D.P."/>
        </authorList>
    </citation>
    <scope>NUCLEOTIDE SEQUENCE [LARGE SCALE GENOMIC DNA]</scope>
</reference>
<organism evidence="1 2">
    <name type="scientific">Sinorhizobium phage phiM7</name>
    <dbReference type="NCBI Taxonomy" id="1647403"/>
    <lineage>
        <taxon>Viruses</taxon>
        <taxon>Duplodnaviria</taxon>
        <taxon>Heunggongvirae</taxon>
        <taxon>Uroviricota</taxon>
        <taxon>Caudoviricetes</taxon>
        <taxon>Emdodecavirus</taxon>
        <taxon>Emdodecavirus M7</taxon>
    </lineage>
</organism>
<protein>
    <submittedName>
        <fullName evidence="1">Uncharacterized protein</fullName>
    </submittedName>
</protein>
<evidence type="ECO:0000313" key="1">
    <source>
        <dbReference type="EMBL" id="AKF12801.1"/>
    </source>
</evidence>
<dbReference type="Proteomes" id="UP000221947">
    <property type="component" value="Segment"/>
</dbReference>
<name>A0A0F6WBV4_9CAUD</name>
<accession>A0A0F6WBV4</accession>
<evidence type="ECO:0000313" key="2">
    <source>
        <dbReference type="Proteomes" id="UP000221947"/>
    </source>
</evidence>
<proteinExistence type="predicted"/>
<sequence>MTCSGCVSCIFDNPNIPADAHEIHITVENADVDRFRKACAELGVKPVLIAMQEENGGTFHHLMTSRTYRGPEQAALTQSITDAGMFLVRGFDVVRSKIETTLTNPIANQPDRTFGYFESHVELKVPHVFMCVSKYEHQGWMDTLRNAVDEVNPYLKLSHNPFKIDYNEWTVSYFATLRETRLDVNAHIFNKMVESTVEGLSKKFRVGKVRTEFAWFDSNFELDKGWK</sequence>
<dbReference type="EMBL" id="KR052480">
    <property type="protein sequence ID" value="AKF12801.1"/>
    <property type="molecule type" value="Genomic_DNA"/>
</dbReference>
<gene>
    <name evidence="1" type="ORF">PHIM7_256</name>
</gene>